<keyword evidence="4" id="KW-1185">Reference proteome</keyword>
<reference evidence="3 4" key="1">
    <citation type="submission" date="2021-07" db="EMBL/GenBank/DDBJ databases">
        <title>Stakelama flava sp. nov., a novel endophytic bacterium isolated from branch of Kandelia candel.</title>
        <authorList>
            <person name="Tuo L."/>
        </authorList>
    </citation>
    <scope>NUCLEOTIDE SEQUENCE [LARGE SCALE GENOMIC DNA]</scope>
    <source>
        <strain evidence="3 4">CBK3Z-3</strain>
    </source>
</reference>
<dbReference type="RefSeq" id="WP_219239385.1">
    <property type="nucleotide sequence ID" value="NZ_JAHWZX010000022.1"/>
</dbReference>
<proteinExistence type="predicted"/>
<keyword evidence="1" id="KW-0472">Membrane</keyword>
<dbReference type="Proteomes" id="UP001197214">
    <property type="component" value="Unassembled WGS sequence"/>
</dbReference>
<keyword evidence="1" id="KW-0812">Transmembrane</keyword>
<feature type="transmembrane region" description="Helical" evidence="1">
    <location>
        <begin position="150"/>
        <end position="171"/>
    </location>
</feature>
<evidence type="ECO:0000313" key="2">
    <source>
        <dbReference type="EMBL" id="MBW4332261.1"/>
    </source>
</evidence>
<organism evidence="3 4">
    <name type="scientific">Stakelama flava</name>
    <dbReference type="NCBI Taxonomy" id="2860338"/>
    <lineage>
        <taxon>Bacteria</taxon>
        <taxon>Pseudomonadati</taxon>
        <taxon>Pseudomonadota</taxon>
        <taxon>Alphaproteobacteria</taxon>
        <taxon>Sphingomonadales</taxon>
        <taxon>Sphingomonadaceae</taxon>
        <taxon>Stakelama</taxon>
    </lineage>
</organism>
<feature type="transmembrane region" description="Helical" evidence="1">
    <location>
        <begin position="112"/>
        <end position="130"/>
    </location>
</feature>
<evidence type="ECO:0000313" key="4">
    <source>
        <dbReference type="Proteomes" id="UP001197214"/>
    </source>
</evidence>
<evidence type="ECO:0000256" key="1">
    <source>
        <dbReference type="SAM" id="Phobius"/>
    </source>
</evidence>
<name>A0ABS6XSA4_9SPHN</name>
<dbReference type="EMBL" id="JAHWZX010000022">
    <property type="protein sequence ID" value="MBW4332261.1"/>
    <property type="molecule type" value="Genomic_DNA"/>
</dbReference>
<accession>A0ABS6XSA4</accession>
<comment type="caution">
    <text evidence="3">The sequence shown here is derived from an EMBL/GenBank/DDBJ whole genome shotgun (WGS) entry which is preliminary data.</text>
</comment>
<sequence>MNQTQTEGEDIVTADAPVTQILAISDKAVADGSISMPANNDAFANLQDADFVKVTVDGKSQTFPTKNPRTGADGAAWVKIGTFGMKTGVTKDATIIAITEKKHRTHRLFNTSYGWLTISALVSAITGLAISSSFHIGEKSGVYFHLSEGWITFLLVLSALMQLIGVLVLFARNVWFRDQ</sequence>
<gene>
    <name evidence="2" type="ORF">KY084_15485</name>
    <name evidence="3" type="ORF">KY084_15745</name>
</gene>
<evidence type="ECO:0000313" key="3">
    <source>
        <dbReference type="EMBL" id="MBW4332310.1"/>
    </source>
</evidence>
<protein>
    <submittedName>
        <fullName evidence="3">Uncharacterized protein</fullName>
    </submittedName>
</protein>
<dbReference type="EMBL" id="JAHWZX010000023">
    <property type="protein sequence ID" value="MBW4332310.1"/>
    <property type="molecule type" value="Genomic_DNA"/>
</dbReference>
<keyword evidence="1" id="KW-1133">Transmembrane helix</keyword>